<dbReference type="InterPro" id="IPR000847">
    <property type="entry name" value="LysR_HTH_N"/>
</dbReference>
<dbReference type="Gene3D" id="1.10.10.10">
    <property type="entry name" value="Winged helix-like DNA-binding domain superfamily/Winged helix DNA-binding domain"/>
    <property type="match status" value="1"/>
</dbReference>
<evidence type="ECO:0000313" key="6">
    <source>
        <dbReference type="EMBL" id="KGD70694.1"/>
    </source>
</evidence>
<gene>
    <name evidence="6" type="ORF">HA49_19940</name>
</gene>
<accession>A0A095T282</accession>
<dbReference type="InterPro" id="IPR005119">
    <property type="entry name" value="LysR_subst-bd"/>
</dbReference>
<dbReference type="Pfam" id="PF03466">
    <property type="entry name" value="LysR_substrate"/>
    <property type="match status" value="1"/>
</dbReference>
<dbReference type="STRING" id="642227.HA49_19940"/>
<keyword evidence="2" id="KW-0805">Transcription regulation</keyword>
<dbReference type="Pfam" id="PF00126">
    <property type="entry name" value="HTH_1"/>
    <property type="match status" value="1"/>
</dbReference>
<dbReference type="AlphaFoldDB" id="A0A095T282"/>
<dbReference type="RefSeq" id="WP_038023384.1">
    <property type="nucleotide sequence ID" value="NZ_JPKR02000003.1"/>
</dbReference>
<sequence>MRIDDIDALLAVVQFSSLSQAAEHLGITQSAITRRLQSLEQSLGTQLLDRQTKPLRLTTVGQRVYQQCLTLKREARRLYALADEEGQARGPLRLGLPQSLSEISLTQTLEKLRGQFEHAGVTISCGWGGQLLKRLENLDLDAMLAIGPANLAVPENIQSVNLKPLAVAIIARKGIYPEDIPLCEAARQGWVLNPEGCGLRAGVIRYLEQQGSRLKVNVESAGAHLQMELVANGVGIGIVPLAVLEICPLRDQLQIIAAREYQPENFLWLLSPPEQGNLMPAIQAFARQVADQLP</sequence>
<evidence type="ECO:0000256" key="2">
    <source>
        <dbReference type="ARBA" id="ARBA00023015"/>
    </source>
</evidence>
<dbReference type="PROSITE" id="PS50931">
    <property type="entry name" value="HTH_LYSR"/>
    <property type="match status" value="1"/>
</dbReference>
<proteinExistence type="inferred from homology"/>
<protein>
    <submittedName>
        <fullName evidence="6">LysR family transcriptional regulator</fullName>
    </submittedName>
</protein>
<comment type="caution">
    <text evidence="6">The sequence shown here is derived from an EMBL/GenBank/DDBJ whole genome shotgun (WGS) entry which is preliminary data.</text>
</comment>
<feature type="domain" description="HTH lysR-type" evidence="5">
    <location>
        <begin position="1"/>
        <end position="58"/>
    </location>
</feature>
<keyword evidence="4" id="KW-0804">Transcription</keyword>
<evidence type="ECO:0000259" key="5">
    <source>
        <dbReference type="PROSITE" id="PS50931"/>
    </source>
</evidence>
<comment type="similarity">
    <text evidence="1">Belongs to the LysR transcriptional regulatory family.</text>
</comment>
<keyword evidence="3" id="KW-0238">DNA-binding</keyword>
<evidence type="ECO:0000256" key="3">
    <source>
        <dbReference type="ARBA" id="ARBA00023125"/>
    </source>
</evidence>
<dbReference type="Gene3D" id="3.40.190.290">
    <property type="match status" value="1"/>
</dbReference>
<dbReference type="OrthoDB" id="9815174at2"/>
<evidence type="ECO:0000256" key="1">
    <source>
        <dbReference type="ARBA" id="ARBA00009437"/>
    </source>
</evidence>
<organism evidence="6 7">
    <name type="scientific">Tatumella morbirosei</name>
    <dbReference type="NCBI Taxonomy" id="642227"/>
    <lineage>
        <taxon>Bacteria</taxon>
        <taxon>Pseudomonadati</taxon>
        <taxon>Pseudomonadota</taxon>
        <taxon>Gammaproteobacteria</taxon>
        <taxon>Enterobacterales</taxon>
        <taxon>Erwiniaceae</taxon>
        <taxon>Tatumella</taxon>
    </lineage>
</organism>
<keyword evidence="7" id="KW-1185">Reference proteome</keyword>
<dbReference type="Proteomes" id="UP000029577">
    <property type="component" value="Unassembled WGS sequence"/>
</dbReference>
<dbReference type="InterPro" id="IPR036390">
    <property type="entry name" value="WH_DNA-bd_sf"/>
</dbReference>
<dbReference type="SUPFAM" id="SSF53850">
    <property type="entry name" value="Periplasmic binding protein-like II"/>
    <property type="match status" value="1"/>
</dbReference>
<dbReference type="eggNOG" id="COG0583">
    <property type="taxonomic scope" value="Bacteria"/>
</dbReference>
<dbReference type="FunFam" id="1.10.10.10:FF:000001">
    <property type="entry name" value="LysR family transcriptional regulator"/>
    <property type="match status" value="1"/>
</dbReference>
<dbReference type="InterPro" id="IPR036388">
    <property type="entry name" value="WH-like_DNA-bd_sf"/>
</dbReference>
<reference evidence="6" key="1">
    <citation type="submission" date="2014-12" db="EMBL/GenBank/DDBJ databases">
        <title>The draft genome of the Tatumella morbirosei type strain, LMG23360T isolated from pineapple rot.</title>
        <authorList>
            <person name="Smits T.H."/>
            <person name="Palmer M."/>
            <person name="Venter S.N."/>
            <person name="Duffy B."/>
            <person name="Steenkamp E.T."/>
            <person name="Chan W.Y."/>
            <person name="Coutinho T.A."/>
            <person name="Coetzee M.P."/>
            <person name="De Maayer P."/>
        </authorList>
    </citation>
    <scope>NUCLEOTIDE SEQUENCE [LARGE SCALE GENOMIC DNA]</scope>
    <source>
        <strain evidence="6">LMG 23360</strain>
    </source>
</reference>
<name>A0A095T282_9GAMM</name>
<dbReference type="PRINTS" id="PR00039">
    <property type="entry name" value="HTHLYSR"/>
</dbReference>
<dbReference type="CDD" id="cd05466">
    <property type="entry name" value="PBP2_LTTR_substrate"/>
    <property type="match status" value="1"/>
</dbReference>
<dbReference type="SUPFAM" id="SSF46785">
    <property type="entry name" value="Winged helix' DNA-binding domain"/>
    <property type="match status" value="1"/>
</dbReference>
<dbReference type="GO" id="GO:0003700">
    <property type="term" value="F:DNA-binding transcription factor activity"/>
    <property type="evidence" value="ECO:0007669"/>
    <property type="project" value="InterPro"/>
</dbReference>
<dbReference type="PANTHER" id="PTHR30126:SF39">
    <property type="entry name" value="HTH-TYPE TRANSCRIPTIONAL REGULATOR CYSL"/>
    <property type="match status" value="1"/>
</dbReference>
<dbReference type="PANTHER" id="PTHR30126">
    <property type="entry name" value="HTH-TYPE TRANSCRIPTIONAL REGULATOR"/>
    <property type="match status" value="1"/>
</dbReference>
<dbReference type="GO" id="GO:0000976">
    <property type="term" value="F:transcription cis-regulatory region binding"/>
    <property type="evidence" value="ECO:0007669"/>
    <property type="project" value="TreeGrafter"/>
</dbReference>
<evidence type="ECO:0000313" key="7">
    <source>
        <dbReference type="Proteomes" id="UP000029577"/>
    </source>
</evidence>
<dbReference type="EMBL" id="JPKR02000003">
    <property type="protein sequence ID" value="KGD70694.1"/>
    <property type="molecule type" value="Genomic_DNA"/>
</dbReference>
<evidence type="ECO:0000256" key="4">
    <source>
        <dbReference type="ARBA" id="ARBA00023163"/>
    </source>
</evidence>